<dbReference type="InterPro" id="IPR011050">
    <property type="entry name" value="Pectin_lyase_fold/virulence"/>
</dbReference>
<evidence type="ECO:0008006" key="2">
    <source>
        <dbReference type="Google" id="ProtNLM"/>
    </source>
</evidence>
<sequence length="377" mass="40029">MPGSSFGYWIDYLASKKRGPRADEMTPVKGYCLTLLGSAIAALAIVGNASAATCSKAKQIEALSAANTALVVDCDLTLQPDDVIARQLVFEGKASSDTTLDCHGGKISVSTGDAIVIRSRGANWQAMAVDRPTGITIRNCRLDGGIRIFGLGINGQAEYLRQSSLSSGHTQRAQTAAPTGIRLERLTFTPRGRIPLYIAPGVTEVSIVSSIFTGALGAPAIYLDAESARNTIRDNVFNMVGARREVIAVDGSADNTFVGNVFHRLDSGGIFFYRNCGEGGTVRHQAPTGNIISGNTFTPTIPPAAPAIWLGSRGDSLFWRLATGCDLNLRHLFGVAKDGDHADHNIVVENNFAGIGPRDAIRDNGVGNYLEGNHIRD</sequence>
<dbReference type="InterPro" id="IPR012334">
    <property type="entry name" value="Pectin_lyas_fold"/>
</dbReference>
<proteinExistence type="predicted"/>
<evidence type="ECO:0000313" key="1">
    <source>
        <dbReference type="EMBL" id="SCM76441.1"/>
    </source>
</evidence>
<accession>A0A212LFV9</accession>
<name>A0A212LFV9_9HYPH</name>
<protein>
    <recommendedName>
        <fullName evidence="2">Right handed beta helix domain-containing protein</fullName>
    </recommendedName>
</protein>
<dbReference type="SUPFAM" id="SSF51126">
    <property type="entry name" value="Pectin lyase-like"/>
    <property type="match status" value="1"/>
</dbReference>
<dbReference type="Gene3D" id="2.160.20.10">
    <property type="entry name" value="Single-stranded right-handed beta-helix, Pectin lyase-like"/>
    <property type="match status" value="1"/>
</dbReference>
<reference evidence="1" key="1">
    <citation type="submission" date="2016-08" db="EMBL/GenBank/DDBJ databases">
        <authorList>
            <person name="Seilhamer J.J."/>
        </authorList>
    </citation>
    <scope>NUCLEOTIDE SEQUENCE</scope>
    <source>
        <strain evidence="1">86</strain>
    </source>
</reference>
<dbReference type="AlphaFoldDB" id="A0A212LFV9"/>
<dbReference type="EMBL" id="FMJD01000008">
    <property type="protein sequence ID" value="SCM76441.1"/>
    <property type="molecule type" value="Genomic_DNA"/>
</dbReference>
<organism evidence="1">
    <name type="scientific">uncultured Pleomorphomonas sp</name>
    <dbReference type="NCBI Taxonomy" id="442121"/>
    <lineage>
        <taxon>Bacteria</taxon>
        <taxon>Pseudomonadati</taxon>
        <taxon>Pseudomonadota</taxon>
        <taxon>Alphaproteobacteria</taxon>
        <taxon>Hyphomicrobiales</taxon>
        <taxon>Pleomorphomonadaceae</taxon>
        <taxon>Pleomorphomonas</taxon>
        <taxon>environmental samples</taxon>
    </lineage>
</organism>
<gene>
    <name evidence="1" type="ORF">KL86PLE_40246</name>
</gene>